<evidence type="ECO:0000313" key="5">
    <source>
        <dbReference type="Proteomes" id="UP000094849"/>
    </source>
</evidence>
<reference evidence="4 5" key="1">
    <citation type="submission" date="2016-03" db="EMBL/GenBank/DDBJ databases">
        <title>Chemosynthetic sulphur-oxidizing symbionts of marine invertebrate animals are capable of nitrogen fixation.</title>
        <authorList>
            <person name="Petersen J.M."/>
            <person name="Kemper A."/>
            <person name="Gruber-Vodicka H."/>
            <person name="Cardini U."/>
            <person name="Geest Mvander."/>
            <person name="Kleiner M."/>
            <person name="Bulgheresi S."/>
            <person name="Fussmann M."/>
            <person name="Herbold C."/>
            <person name="Seah B.K.B."/>
            <person name="Antony C.Paul."/>
            <person name="Liu D."/>
            <person name="Belitz A."/>
            <person name="Weber M."/>
        </authorList>
    </citation>
    <scope>NUCLEOTIDE SEQUENCE [LARGE SCALE GENOMIC DNA]</scope>
    <source>
        <strain evidence="4">G_D</strain>
    </source>
</reference>
<dbReference type="Proteomes" id="UP000094849">
    <property type="component" value="Unassembled WGS sequence"/>
</dbReference>
<dbReference type="InterPro" id="IPR011042">
    <property type="entry name" value="6-blade_b-propeller_TolB-like"/>
</dbReference>
<dbReference type="STRING" id="1818881.A3196_12920"/>
<evidence type="ECO:0000256" key="2">
    <source>
        <dbReference type="PROSITE-ProRule" id="PRU00504"/>
    </source>
</evidence>
<dbReference type="PANTHER" id="PTHR24104:SF25">
    <property type="entry name" value="PROTEIN LIN-41"/>
    <property type="match status" value="1"/>
</dbReference>
<comment type="caution">
    <text evidence="4">The sequence shown here is derived from an EMBL/GenBank/DDBJ whole genome shotgun (WGS) entry which is preliminary data.</text>
</comment>
<evidence type="ECO:0000256" key="3">
    <source>
        <dbReference type="SAM" id="SignalP"/>
    </source>
</evidence>
<feature type="chain" id="PRO_5009119166" description="6-bladed beta-propeller" evidence="3">
    <location>
        <begin position="21"/>
        <end position="335"/>
    </location>
</feature>
<dbReference type="SUPFAM" id="SSF101898">
    <property type="entry name" value="NHL repeat"/>
    <property type="match status" value="1"/>
</dbReference>
<gene>
    <name evidence="4" type="ORF">A3196_12920</name>
</gene>
<dbReference type="Gene3D" id="2.120.10.30">
    <property type="entry name" value="TolB, C-terminal domain"/>
    <property type="match status" value="2"/>
</dbReference>
<evidence type="ECO:0000256" key="1">
    <source>
        <dbReference type="ARBA" id="ARBA00022737"/>
    </source>
</evidence>
<feature type="repeat" description="NHL" evidence="2">
    <location>
        <begin position="289"/>
        <end position="331"/>
    </location>
</feature>
<dbReference type="GO" id="GO:0008270">
    <property type="term" value="F:zinc ion binding"/>
    <property type="evidence" value="ECO:0007669"/>
    <property type="project" value="UniProtKB-KW"/>
</dbReference>
<dbReference type="InterPro" id="IPR050952">
    <property type="entry name" value="TRIM-NHL_E3_ligases"/>
</dbReference>
<protein>
    <recommendedName>
        <fullName evidence="6">6-bladed beta-propeller</fullName>
    </recommendedName>
</protein>
<dbReference type="PANTHER" id="PTHR24104">
    <property type="entry name" value="E3 UBIQUITIN-PROTEIN LIGASE NHLRC1-RELATED"/>
    <property type="match status" value="1"/>
</dbReference>
<feature type="signal peptide" evidence="3">
    <location>
        <begin position="1"/>
        <end position="20"/>
    </location>
</feature>
<dbReference type="RefSeq" id="WP_069024561.1">
    <property type="nucleotide sequence ID" value="NZ_LVJZ01000003.1"/>
</dbReference>
<keyword evidence="1" id="KW-0677">Repeat</keyword>
<dbReference type="EMBL" id="LVJZ01000003">
    <property type="protein sequence ID" value="ODB97580.1"/>
    <property type="molecule type" value="Genomic_DNA"/>
</dbReference>
<sequence>MSRLILLTIFLLLTACSSTGPVTFVPAKDSQRIVWPSAPEPARIEFITAFSNAQDLGIEKSIFNKLLDLFTGADDQNLARPYALAVFENRLAIADPDAAVVHLYDLKKQTYNRIERVAENQLESPISVAIDNHRLFIADSKSNKVFVLDSNNKLQHIIEGLERPTSLSLNPSQQRLFIADTLAHKVFAYDLVGNYLFKIGERGENDLEFNYPSHLAASDKKLFVNDTMNFRVQIFDSNGQHISTFGKQGDASGYLTQSKGIAVDSDGHIYIADALANRVQIFTQNGEFLLEFGNTGRQHGEFQMPTGLAVWNDKIFVADSYNQRIQVFQYLKVDE</sequence>
<evidence type="ECO:0000313" key="4">
    <source>
        <dbReference type="EMBL" id="ODB97580.1"/>
    </source>
</evidence>
<dbReference type="PROSITE" id="PS51257">
    <property type="entry name" value="PROKAR_LIPOPROTEIN"/>
    <property type="match status" value="1"/>
</dbReference>
<dbReference type="Pfam" id="PF17170">
    <property type="entry name" value="DUF5128"/>
    <property type="match status" value="1"/>
</dbReference>
<feature type="repeat" description="NHL" evidence="2">
    <location>
        <begin position="196"/>
        <end position="238"/>
    </location>
</feature>
<evidence type="ECO:0008006" key="6">
    <source>
        <dbReference type="Google" id="ProtNLM"/>
    </source>
</evidence>
<dbReference type="PROSITE" id="PS51125">
    <property type="entry name" value="NHL"/>
    <property type="match status" value="3"/>
</dbReference>
<keyword evidence="3" id="KW-0732">Signal</keyword>
<name>A0A1E2US96_9GAMM</name>
<organism evidence="4 5">
    <name type="scientific">Candidatus Thiodiazotropha endoloripes</name>
    <dbReference type="NCBI Taxonomy" id="1818881"/>
    <lineage>
        <taxon>Bacteria</taxon>
        <taxon>Pseudomonadati</taxon>
        <taxon>Pseudomonadota</taxon>
        <taxon>Gammaproteobacteria</taxon>
        <taxon>Chromatiales</taxon>
        <taxon>Sedimenticolaceae</taxon>
        <taxon>Candidatus Thiodiazotropha</taxon>
    </lineage>
</organism>
<proteinExistence type="predicted"/>
<accession>A0A1E2US96</accession>
<dbReference type="AlphaFoldDB" id="A0A1E2US96"/>
<dbReference type="Pfam" id="PF01436">
    <property type="entry name" value="NHL"/>
    <property type="match status" value="1"/>
</dbReference>
<feature type="repeat" description="NHL" evidence="2">
    <location>
        <begin position="260"/>
        <end position="285"/>
    </location>
</feature>
<dbReference type="InterPro" id="IPR001258">
    <property type="entry name" value="NHL_repeat"/>
</dbReference>
<keyword evidence="5" id="KW-1185">Reference proteome</keyword>